<evidence type="ECO:0000313" key="2">
    <source>
        <dbReference type="EMBL" id="MUP13198.1"/>
    </source>
</evidence>
<sequence>MQTEEFSLGSNAFNVLGARFQSTAQEIADLVDDAEIGPSRTENVLNKAQQALVTPRLRLQAELSWLPELSETQVAKVLDQSSNTDEEILLQTIANFPDLAKVNVIADMASRRTITKDALAAYLNTWKWFEPEPVFSFLHKTRRAAGFPVPDQTTFQSTLHDLKQRHAVSLVRGLMDGSDGSSHLSDVLDAEILSGSPSSFLPLLVKEFEKRCEKDQLRIADEIHETIESSKSGSLSNAAAASRLGNALKKWNHYTRPVIGFYNWRGHAEPRTKKIFEEMREYVLYLTNVEGRLDEAKELLFAIASWLAHAEELKNLSEKDLLDLEGLINERQELMLFQPLVDACDAAKAAHQEFAKSVKAYGLTAEARSPAGSFAQALKAYMEVGDPNLAAAAAGDLALFFNNDQQKPEVAYIILRGVDYILQKPKISDETKARFTEYVETIFRNWKIPEIEKEKGNLSRMTAVVEAAMIIAPVGVKPELAELYSVLIDKRRQNRTKFVVSVLVLAVVFIPVAFVNSNKSPSYSSSPSSSYKPSSTVNGTLPLSSSASTKASSVDDKSEFKPLPRVGATLNRSEIRYCIFQGKRLDLLRTMAQSNSAIDKFNGLVADFNLRCSNFRYRQSDMTAVELEASSNGSQFMRDAATVAKGW</sequence>
<accession>A0ABD6HEQ7</accession>
<dbReference type="Proteomes" id="UP000179536">
    <property type="component" value="Unassembled WGS sequence"/>
</dbReference>
<dbReference type="EMBL" id="MBFA02000028">
    <property type="protein sequence ID" value="MUP13198.1"/>
    <property type="molecule type" value="Genomic_DNA"/>
</dbReference>
<keyword evidence="3" id="KW-1185">Reference proteome</keyword>
<dbReference type="Proteomes" id="UP000179454">
    <property type="component" value="Unassembled WGS sequence"/>
</dbReference>
<organism evidence="2 4">
    <name type="scientific">Agrobacterium vitis</name>
    <name type="common">Rhizobium vitis</name>
    <dbReference type="NCBI Taxonomy" id="373"/>
    <lineage>
        <taxon>Bacteria</taxon>
        <taxon>Pseudomonadati</taxon>
        <taxon>Pseudomonadota</taxon>
        <taxon>Alphaproteobacteria</taxon>
        <taxon>Hyphomicrobiales</taxon>
        <taxon>Rhizobiaceae</taxon>
        <taxon>Rhizobium/Agrobacterium group</taxon>
        <taxon>Agrobacterium</taxon>
    </lineage>
</organism>
<evidence type="ECO:0000313" key="1">
    <source>
        <dbReference type="EMBL" id="MUO45313.1"/>
    </source>
</evidence>
<comment type="caution">
    <text evidence="2">The sequence shown here is derived from an EMBL/GenBank/DDBJ whole genome shotgun (WGS) entry which is preliminary data.</text>
</comment>
<evidence type="ECO:0000313" key="3">
    <source>
        <dbReference type="Proteomes" id="UP000179454"/>
    </source>
</evidence>
<dbReference type="RefSeq" id="WP_015916631.1">
    <property type="nucleotide sequence ID" value="NZ_MBFA02000028.1"/>
</dbReference>
<reference evidence="3 4" key="1">
    <citation type="submission" date="2019-11" db="EMBL/GenBank/DDBJ databases">
        <title>Whole-genome sequencing of Allorhizobium vitis.</title>
        <authorList>
            <person name="Gan H.M."/>
            <person name="Savka M.A."/>
        </authorList>
    </citation>
    <scope>NUCLEOTIDE SEQUENCE [LARGE SCALE GENOMIC DNA]</scope>
    <source>
        <strain evidence="2 4">RF2/1</strain>
        <strain evidence="1 3">T1/7</strain>
    </source>
</reference>
<name>A0ABD6HEQ7_AGRVI</name>
<protein>
    <submittedName>
        <fullName evidence="2">Uncharacterized protein</fullName>
    </submittedName>
</protein>
<dbReference type="EMBL" id="MBFE02000033">
    <property type="protein sequence ID" value="MUO45313.1"/>
    <property type="molecule type" value="Genomic_DNA"/>
</dbReference>
<dbReference type="AlphaFoldDB" id="A0ABD6HEQ7"/>
<evidence type="ECO:0000313" key="4">
    <source>
        <dbReference type="Proteomes" id="UP000179536"/>
    </source>
</evidence>
<proteinExistence type="predicted"/>
<gene>
    <name evidence="2" type="ORF">BBK91_025485</name>
    <name evidence="1" type="ORF">BBL17_026455</name>
</gene>